<reference evidence="3 4" key="1">
    <citation type="submission" date="2022-10" db="EMBL/GenBank/DDBJ databases">
        <title>High-quality genome sequences of two octocoral-associated bacteria, Endozoicomonas euniceicola EF212 and Endozoicomonas gorgoniicola PS125.</title>
        <authorList>
            <person name="Chiou Y.-J."/>
            <person name="Chen Y.-H."/>
        </authorList>
    </citation>
    <scope>NUCLEOTIDE SEQUENCE [LARGE SCALE GENOMIC DNA]</scope>
    <source>
        <strain evidence="3 4">PS125</strain>
    </source>
</reference>
<evidence type="ECO:0000313" key="4">
    <source>
        <dbReference type="Proteomes" id="UP001209854"/>
    </source>
</evidence>
<feature type="compositionally biased region" description="Acidic residues" evidence="1">
    <location>
        <begin position="311"/>
        <end position="332"/>
    </location>
</feature>
<sequence length="551" mass="62921">MIKKQQSIPRICAVICLLLISVFSWNVFAEENKNSRAKHFYKVVDNKTQSWFVFYLDNYALVDLRPLSNDVFSVSEISQNEAANVDQPVHRISVKEVSQWPGATSRIAAKERIVFLFYQLDTINYLNRSTIYRQHFNTDFQRKNSRMISILLSASDVTITRLSADSLLSVIEESMGNLVDERKLSSWSFQGVSANEHTEVYLRMRVTAISGTDVNEIQQYLTDNLKTQADSDSVEQSSDGMNDMLRDWVAEQQREAASASGFRQAPLEVIQEEADSEFSGSEFAGLEFEGLEFAGLKFAVLKFAGSEFAESESESAEPEFAEPEFAEPEFTESESLVNSNEESATALDNGQQSNAPLQDVLTENQLTVISNSPVEDENMQFDRRFRLSLFFFFRFAGYDNPERRIPHADVVERIRLFAEGIKRRHSSSHFTVTLSHVHQTRKGIAVYYHFTQRLFSSRTHLDRINHVTLTRNIQRNRNLWGADAASPLYVAESLPAMPPAVIEQRASWLSRLAETIVCRRLCGRYRQSESLNDIDFELKPKVQQMILETAL</sequence>
<feature type="signal peptide" evidence="2">
    <location>
        <begin position="1"/>
        <end position="29"/>
    </location>
</feature>
<dbReference type="Proteomes" id="UP001209854">
    <property type="component" value="Unassembled WGS sequence"/>
</dbReference>
<name>A0ABT3MQ37_9GAMM</name>
<evidence type="ECO:0000313" key="3">
    <source>
        <dbReference type="EMBL" id="MCW7551476.1"/>
    </source>
</evidence>
<accession>A0ABT3MQ37</accession>
<evidence type="ECO:0000256" key="1">
    <source>
        <dbReference type="SAM" id="MobiDB-lite"/>
    </source>
</evidence>
<dbReference type="EMBL" id="JAPFCC010000001">
    <property type="protein sequence ID" value="MCW7551476.1"/>
    <property type="molecule type" value="Genomic_DNA"/>
</dbReference>
<feature type="compositionally biased region" description="Low complexity" evidence="1">
    <location>
        <begin position="333"/>
        <end position="343"/>
    </location>
</feature>
<feature type="region of interest" description="Disordered" evidence="1">
    <location>
        <begin position="311"/>
        <end position="351"/>
    </location>
</feature>
<gene>
    <name evidence="3" type="ORF">NX722_02225</name>
</gene>
<evidence type="ECO:0000256" key="2">
    <source>
        <dbReference type="SAM" id="SignalP"/>
    </source>
</evidence>
<dbReference type="RefSeq" id="WP_262566526.1">
    <property type="nucleotide sequence ID" value="NZ_JAPFCC010000001.1"/>
</dbReference>
<keyword evidence="4" id="KW-1185">Reference proteome</keyword>
<keyword evidence="2" id="KW-0732">Signal</keyword>
<protein>
    <submittedName>
        <fullName evidence="3">Uncharacterized protein</fullName>
    </submittedName>
</protein>
<proteinExistence type="predicted"/>
<feature type="chain" id="PRO_5045053080" evidence="2">
    <location>
        <begin position="30"/>
        <end position="551"/>
    </location>
</feature>
<comment type="caution">
    <text evidence="3">The sequence shown here is derived from an EMBL/GenBank/DDBJ whole genome shotgun (WGS) entry which is preliminary data.</text>
</comment>
<organism evidence="3 4">
    <name type="scientific">Endozoicomonas gorgoniicola</name>
    <dbReference type="NCBI Taxonomy" id="1234144"/>
    <lineage>
        <taxon>Bacteria</taxon>
        <taxon>Pseudomonadati</taxon>
        <taxon>Pseudomonadota</taxon>
        <taxon>Gammaproteobacteria</taxon>
        <taxon>Oceanospirillales</taxon>
        <taxon>Endozoicomonadaceae</taxon>
        <taxon>Endozoicomonas</taxon>
    </lineage>
</organism>